<reference evidence="1 2" key="1">
    <citation type="submission" date="2019-07" db="EMBL/GenBank/DDBJ databases">
        <title>Lentzea xizangensis sp. nov., isolated from Qinghai-Tibetan Plateau Soils.</title>
        <authorList>
            <person name="Huang J."/>
        </authorList>
    </citation>
    <scope>NUCLEOTIDE SEQUENCE [LARGE SCALE GENOMIC DNA]</scope>
    <source>
        <strain evidence="1 2">FXJ1.1311</strain>
    </source>
</reference>
<sequence length="156" mass="17645">MPIWLSAVIPAFAALAGASIGFFASVLGHQMTLRAAVKRDERSSASRLRDERKEAVLRYLSQARELERLAERRWHGDKIDDDYCSEQTSQMWYADAELLVLCSRDVHDRALALTEMITDLAWNRRDEQPWTVLAPVKHRALLAARRELGLAAPASS</sequence>
<keyword evidence="2" id="KW-1185">Reference proteome</keyword>
<dbReference type="Proteomes" id="UP000316639">
    <property type="component" value="Unassembled WGS sequence"/>
</dbReference>
<dbReference type="AlphaFoldDB" id="A0A563EWQ1"/>
<organism evidence="1 2">
    <name type="scientific">Lentzea tibetensis</name>
    <dbReference type="NCBI Taxonomy" id="2591470"/>
    <lineage>
        <taxon>Bacteria</taxon>
        <taxon>Bacillati</taxon>
        <taxon>Actinomycetota</taxon>
        <taxon>Actinomycetes</taxon>
        <taxon>Pseudonocardiales</taxon>
        <taxon>Pseudonocardiaceae</taxon>
        <taxon>Lentzea</taxon>
    </lineage>
</organism>
<dbReference type="EMBL" id="VOBR01000008">
    <property type="protein sequence ID" value="TWP51554.1"/>
    <property type="molecule type" value="Genomic_DNA"/>
</dbReference>
<evidence type="ECO:0000313" key="2">
    <source>
        <dbReference type="Proteomes" id="UP000316639"/>
    </source>
</evidence>
<gene>
    <name evidence="1" type="ORF">FKR81_15275</name>
</gene>
<dbReference type="RefSeq" id="WP_146352386.1">
    <property type="nucleotide sequence ID" value="NZ_VOBR01000008.1"/>
</dbReference>
<name>A0A563EWQ1_9PSEU</name>
<accession>A0A563EWQ1</accession>
<protein>
    <submittedName>
        <fullName evidence="1">Uncharacterized protein</fullName>
    </submittedName>
</protein>
<comment type="caution">
    <text evidence="1">The sequence shown here is derived from an EMBL/GenBank/DDBJ whole genome shotgun (WGS) entry which is preliminary data.</text>
</comment>
<proteinExistence type="predicted"/>
<evidence type="ECO:0000313" key="1">
    <source>
        <dbReference type="EMBL" id="TWP51554.1"/>
    </source>
</evidence>